<dbReference type="Proteomes" id="UP000028006">
    <property type="component" value="Unassembled WGS sequence"/>
</dbReference>
<feature type="region of interest" description="Disordered" evidence="1">
    <location>
        <begin position="32"/>
        <end position="63"/>
    </location>
</feature>
<sequence>MKKTIRLYLFVSLTTLISSTFHQACKAEALEQLVTQGTEEEDSSSTESDSSEPESNYQNSGDPFLARLEGRIEQLALQLDALLLRYSDRSEKGLSLPAAEAHTHAVLCHLLG</sequence>
<feature type="chain" id="PRO_5001760404" description="Secreted protein" evidence="2">
    <location>
        <begin position="25"/>
        <end position="112"/>
    </location>
</feature>
<keyword evidence="4" id="KW-1185">Reference proteome</keyword>
<evidence type="ECO:0000313" key="4">
    <source>
        <dbReference type="Proteomes" id="UP000028006"/>
    </source>
</evidence>
<evidence type="ECO:0000256" key="1">
    <source>
        <dbReference type="SAM" id="MobiDB-lite"/>
    </source>
</evidence>
<dbReference type="RefSeq" id="WP_152557077.1">
    <property type="nucleotide sequence ID" value="NZ_JOKG01000008.1"/>
</dbReference>
<dbReference type="AlphaFoldDB" id="A0A081MYQ9"/>
<reference evidence="3 4" key="1">
    <citation type="submission" date="2014-06" db="EMBL/GenBank/DDBJ databases">
        <title>Whole Genome Sequences of Three Symbiotic Endozoicomonas Bacteria.</title>
        <authorList>
            <person name="Neave M.J."/>
            <person name="Apprill A."/>
            <person name="Voolstra C.R."/>
        </authorList>
    </citation>
    <scope>NUCLEOTIDE SEQUENCE [LARGE SCALE GENOMIC DNA]</scope>
    <source>
        <strain evidence="3 4">LMG 24815</strain>
    </source>
</reference>
<dbReference type="EMBL" id="JOKG01000008">
    <property type="protein sequence ID" value="KEQ11332.1"/>
    <property type="molecule type" value="Genomic_DNA"/>
</dbReference>
<keyword evidence="2" id="KW-0732">Signal</keyword>
<proteinExistence type="predicted"/>
<gene>
    <name evidence="3" type="ORF">GZ77_25965</name>
</gene>
<feature type="compositionally biased region" description="Acidic residues" evidence="1">
    <location>
        <begin position="38"/>
        <end position="52"/>
    </location>
</feature>
<accession>A0A081MYQ9</accession>
<organism evidence="3 4">
    <name type="scientific">Endozoicomonas montiporae</name>
    <dbReference type="NCBI Taxonomy" id="1027273"/>
    <lineage>
        <taxon>Bacteria</taxon>
        <taxon>Pseudomonadati</taxon>
        <taxon>Pseudomonadota</taxon>
        <taxon>Gammaproteobacteria</taxon>
        <taxon>Oceanospirillales</taxon>
        <taxon>Endozoicomonadaceae</taxon>
        <taxon>Endozoicomonas</taxon>
    </lineage>
</organism>
<protein>
    <recommendedName>
        <fullName evidence="5">Secreted protein</fullName>
    </recommendedName>
</protein>
<name>A0A081MYQ9_9GAMM</name>
<feature type="signal peptide" evidence="2">
    <location>
        <begin position="1"/>
        <end position="24"/>
    </location>
</feature>
<evidence type="ECO:0000256" key="2">
    <source>
        <dbReference type="SAM" id="SignalP"/>
    </source>
</evidence>
<evidence type="ECO:0008006" key="5">
    <source>
        <dbReference type="Google" id="ProtNLM"/>
    </source>
</evidence>
<comment type="caution">
    <text evidence="3">The sequence shown here is derived from an EMBL/GenBank/DDBJ whole genome shotgun (WGS) entry which is preliminary data.</text>
</comment>
<evidence type="ECO:0000313" key="3">
    <source>
        <dbReference type="EMBL" id="KEQ11332.1"/>
    </source>
</evidence>